<keyword evidence="1" id="KW-0560">Oxidoreductase</keyword>
<name>A0A4Y6Q3B3_PERCE</name>
<dbReference type="InterPro" id="IPR002938">
    <property type="entry name" value="FAD-bd"/>
</dbReference>
<dbReference type="Pfam" id="PF01494">
    <property type="entry name" value="FAD_binding_3"/>
    <property type="match status" value="1"/>
</dbReference>
<sequence length="390" mass="42437">MRPSNVIIIGGGIGGLTLARALEQRNIEATVYEQAPALREVGAGIGLWSNAVSVLDSLGYAEAMVELGAAVDYGEFVAPSGEVLAHYAIADLLDGIELDAAPRIVHRGALLEMLAEGLESTSIVFGKGCVSVDADGARPAAHFEDGSSATADLIVGADGLWSRVRASIWGEEPPRYSGEYCFRGLAYGVDTDVGYLRELQGKGRRFGLAPLGEELTYWWATWRTGRDFSLDRDEYASFLSERFAGWPLRIPQFIAETRPEDIHLDALYDRRPRDAWSRGAVTLLGDAAHPTTPNLGQGGCMAIEDAGMLAELLVRRETLDEALDAYERLRIPRTSKLVNDSWRFGKIGQWRNPAAVWLRKTAARLAPASVMRAQLVDKIGYDAMAAARGL</sequence>
<dbReference type="Gene3D" id="3.50.50.60">
    <property type="entry name" value="FAD/NAD(P)-binding domain"/>
    <property type="match status" value="1"/>
</dbReference>
<dbReference type="InterPro" id="IPR050493">
    <property type="entry name" value="FAD-dep_Monooxygenase_BioMet"/>
</dbReference>
<protein>
    <submittedName>
        <fullName evidence="4">FAD-dependent oxidoreductase</fullName>
    </submittedName>
</protein>
<dbReference type="PANTHER" id="PTHR13789:SF309">
    <property type="entry name" value="PUTATIVE (AFU_ORTHOLOGUE AFUA_6G14510)-RELATED"/>
    <property type="match status" value="1"/>
</dbReference>
<reference evidence="4 5" key="1">
    <citation type="submission" date="2019-06" db="EMBL/GenBank/DDBJ databases">
        <title>Persicimonas caeni gen. nov., sp. nov., a predatory bacterium isolated from solar saltern.</title>
        <authorList>
            <person name="Wang S."/>
        </authorList>
    </citation>
    <scope>NUCLEOTIDE SEQUENCE [LARGE SCALE GENOMIC DNA]</scope>
    <source>
        <strain evidence="4 5">YN101</strain>
    </source>
</reference>
<evidence type="ECO:0000313" key="4">
    <source>
        <dbReference type="EMBL" id="QDG54657.1"/>
    </source>
</evidence>
<dbReference type="OrthoDB" id="5499180at2"/>
<keyword evidence="5" id="KW-1185">Reference proteome</keyword>
<organism evidence="4 5">
    <name type="scientific">Persicimonas caeni</name>
    <dbReference type="NCBI Taxonomy" id="2292766"/>
    <lineage>
        <taxon>Bacteria</taxon>
        <taxon>Deltaproteobacteria</taxon>
        <taxon>Bradymonadales</taxon>
        <taxon>Bradymonadaceae</taxon>
        <taxon>Persicimonas</taxon>
    </lineage>
</organism>
<accession>A0A5B8YFC1</accession>
<evidence type="ECO:0000313" key="5">
    <source>
        <dbReference type="Proteomes" id="UP000315995"/>
    </source>
</evidence>
<evidence type="ECO:0000256" key="1">
    <source>
        <dbReference type="ARBA" id="ARBA00023002"/>
    </source>
</evidence>
<accession>A0A4Y6Q3B3</accession>
<gene>
    <name evidence="4" type="ORF">FIV42_29120</name>
</gene>
<dbReference type="AlphaFoldDB" id="A0A4Y6Q3B3"/>
<dbReference type="Proteomes" id="UP000315995">
    <property type="component" value="Chromosome"/>
</dbReference>
<evidence type="ECO:0000256" key="2">
    <source>
        <dbReference type="ARBA" id="ARBA00023033"/>
    </source>
</evidence>
<dbReference type="RefSeq" id="WP_141201101.1">
    <property type="nucleotide sequence ID" value="NZ_CP041186.1"/>
</dbReference>
<dbReference type="SUPFAM" id="SSF51905">
    <property type="entry name" value="FAD/NAD(P)-binding domain"/>
    <property type="match status" value="1"/>
</dbReference>
<keyword evidence="2" id="KW-0503">Monooxygenase</keyword>
<dbReference type="PANTHER" id="PTHR13789">
    <property type="entry name" value="MONOOXYGENASE"/>
    <property type="match status" value="1"/>
</dbReference>
<dbReference type="GO" id="GO:0004497">
    <property type="term" value="F:monooxygenase activity"/>
    <property type="evidence" value="ECO:0007669"/>
    <property type="project" value="UniProtKB-KW"/>
</dbReference>
<dbReference type="InterPro" id="IPR036188">
    <property type="entry name" value="FAD/NAD-bd_sf"/>
</dbReference>
<dbReference type="EMBL" id="CP041186">
    <property type="protein sequence ID" value="QDG54657.1"/>
    <property type="molecule type" value="Genomic_DNA"/>
</dbReference>
<proteinExistence type="predicted"/>
<dbReference type="GO" id="GO:0071949">
    <property type="term" value="F:FAD binding"/>
    <property type="evidence" value="ECO:0007669"/>
    <property type="project" value="InterPro"/>
</dbReference>
<dbReference type="PRINTS" id="PR00420">
    <property type="entry name" value="RNGMNOXGNASE"/>
</dbReference>
<evidence type="ECO:0000259" key="3">
    <source>
        <dbReference type="Pfam" id="PF01494"/>
    </source>
</evidence>
<feature type="domain" description="FAD-binding" evidence="3">
    <location>
        <begin position="5"/>
        <end position="339"/>
    </location>
</feature>